<dbReference type="InterPro" id="IPR011701">
    <property type="entry name" value="MFS"/>
</dbReference>
<evidence type="ECO:0000256" key="1">
    <source>
        <dbReference type="ARBA" id="ARBA00004651"/>
    </source>
</evidence>
<dbReference type="eggNOG" id="COG2814">
    <property type="taxonomic scope" value="Bacteria"/>
</dbReference>
<keyword evidence="2 5" id="KW-0812">Transmembrane</keyword>
<feature type="transmembrane region" description="Helical" evidence="5">
    <location>
        <begin position="79"/>
        <end position="98"/>
    </location>
</feature>
<feature type="transmembrane region" description="Helical" evidence="5">
    <location>
        <begin position="51"/>
        <end position="72"/>
    </location>
</feature>
<dbReference type="OrthoDB" id="4008739at2"/>
<dbReference type="Pfam" id="PF07690">
    <property type="entry name" value="MFS_1"/>
    <property type="match status" value="1"/>
</dbReference>
<dbReference type="PANTHER" id="PTHR23508:SF10">
    <property type="entry name" value="CARBOXYLIC ACID TRANSPORTER PROTEIN HOMOLOG"/>
    <property type="match status" value="1"/>
</dbReference>
<feature type="transmembrane region" description="Helical" evidence="5">
    <location>
        <begin position="301"/>
        <end position="318"/>
    </location>
</feature>
<feature type="domain" description="Major facilitator superfamily (MFS) profile" evidence="6">
    <location>
        <begin position="13"/>
        <end position="416"/>
    </location>
</feature>
<comment type="caution">
    <text evidence="7">The sequence shown here is derived from an EMBL/GenBank/DDBJ whole genome shotgun (WGS) entry which is preliminary data.</text>
</comment>
<dbReference type="GO" id="GO:0046943">
    <property type="term" value="F:carboxylic acid transmembrane transporter activity"/>
    <property type="evidence" value="ECO:0007669"/>
    <property type="project" value="TreeGrafter"/>
</dbReference>
<feature type="transmembrane region" description="Helical" evidence="5">
    <location>
        <begin position="231"/>
        <end position="249"/>
    </location>
</feature>
<feature type="transmembrane region" description="Helical" evidence="5">
    <location>
        <begin position="138"/>
        <end position="161"/>
    </location>
</feature>
<keyword evidence="4 5" id="KW-0472">Membrane</keyword>
<dbReference type="Gene3D" id="1.20.1250.20">
    <property type="entry name" value="MFS general substrate transporter like domains"/>
    <property type="match status" value="1"/>
</dbReference>
<feature type="transmembrane region" description="Helical" evidence="5">
    <location>
        <begin position="167"/>
        <end position="186"/>
    </location>
</feature>
<feature type="transmembrane region" description="Helical" evidence="5">
    <location>
        <begin position="365"/>
        <end position="385"/>
    </location>
</feature>
<keyword evidence="3 5" id="KW-1133">Transmembrane helix</keyword>
<dbReference type="PANTHER" id="PTHR23508">
    <property type="entry name" value="CARBOXYLIC ACID TRANSPORTER PROTEIN HOMOLOG"/>
    <property type="match status" value="1"/>
</dbReference>
<sequence length="442" mass="46639">MADMRTRRALGNLGLCGGLGSFLGSSAIVGLSTTITMWQVGFGLSNTQVGALSAVLNFAIAIGSVATGAMCGRFGMTRVFNRIGAATACGFLLCAFAFDFWMLLVGVLLAGFGTGVDLPVSLSVMSRDAQDRESGSKLVTVTQLGWQLGMLGSALIAFAVSGFEGAFGGRVLFLILALVAFGLLLWRMNSKEFACLHAVSESLGDAEGADAGQARDDRADGGLPGIMQDRFLRHPFAVLLVFYVFWNLVANTWGQFQTFMLVNANASQSLATGLGIVLYVVMFLANLLVSATINTKWRSPLFVIGGAVAIAAMMLMAAGGGSLWVIVVATAIMYVGLPLAGEAMCKVWVQETFPERSRASAQGCILGFSRFLCGLFAFVAPALMVPGVIGVTLWCFVGVTVVFVAAGCLFLRLRSKGESCAVRPLRDGMAAWRRGRMDGLEG</sequence>
<dbReference type="SUPFAM" id="SSF103473">
    <property type="entry name" value="MFS general substrate transporter"/>
    <property type="match status" value="1"/>
</dbReference>
<evidence type="ECO:0000256" key="4">
    <source>
        <dbReference type="ARBA" id="ARBA00023136"/>
    </source>
</evidence>
<gene>
    <name evidence="7" type="ORF">BMOU_1509</name>
</gene>
<comment type="subcellular location">
    <subcellularLocation>
        <location evidence="1">Cell membrane</location>
        <topology evidence="1">Multi-pass membrane protein</topology>
    </subcellularLocation>
</comment>
<keyword evidence="7" id="KW-0762">Sugar transport</keyword>
<dbReference type="GO" id="GO:0005886">
    <property type="term" value="C:plasma membrane"/>
    <property type="evidence" value="ECO:0007669"/>
    <property type="project" value="UniProtKB-SubCell"/>
</dbReference>
<dbReference type="InterPro" id="IPR020846">
    <property type="entry name" value="MFS_dom"/>
</dbReference>
<dbReference type="EMBL" id="AZMV01000007">
    <property type="protein sequence ID" value="ETY70651.1"/>
    <property type="molecule type" value="Genomic_DNA"/>
</dbReference>
<dbReference type="PROSITE" id="PS50850">
    <property type="entry name" value="MFS"/>
    <property type="match status" value="1"/>
</dbReference>
<evidence type="ECO:0000313" key="7">
    <source>
        <dbReference type="EMBL" id="ETY70651.1"/>
    </source>
</evidence>
<feature type="transmembrane region" description="Helical" evidence="5">
    <location>
        <begin position="324"/>
        <end position="344"/>
    </location>
</feature>
<feature type="transmembrane region" description="Helical" evidence="5">
    <location>
        <begin position="104"/>
        <end position="126"/>
    </location>
</feature>
<evidence type="ECO:0000256" key="2">
    <source>
        <dbReference type="ARBA" id="ARBA00022692"/>
    </source>
</evidence>
<dbReference type="STRING" id="1435051.BMOU_1509"/>
<name>W4N814_9BIFI</name>
<evidence type="ECO:0000256" key="5">
    <source>
        <dbReference type="SAM" id="Phobius"/>
    </source>
</evidence>
<accession>W4N814</accession>
<proteinExistence type="predicted"/>
<dbReference type="GeneID" id="97502110"/>
<dbReference type="InterPro" id="IPR036259">
    <property type="entry name" value="MFS_trans_sf"/>
</dbReference>
<dbReference type="Proteomes" id="UP000019155">
    <property type="component" value="Unassembled WGS sequence"/>
</dbReference>
<organism evidence="7 8">
    <name type="scientific">Bifidobacterium moukalabense DSM 27321</name>
    <dbReference type="NCBI Taxonomy" id="1435051"/>
    <lineage>
        <taxon>Bacteria</taxon>
        <taxon>Bacillati</taxon>
        <taxon>Actinomycetota</taxon>
        <taxon>Actinomycetes</taxon>
        <taxon>Bifidobacteriales</taxon>
        <taxon>Bifidobacteriaceae</taxon>
        <taxon>Bifidobacterium</taxon>
    </lineage>
</organism>
<dbReference type="AlphaFoldDB" id="W4N814"/>
<reference evidence="7 8" key="1">
    <citation type="journal article" date="2014" name="Genome Announc.">
        <title>The Genome Sequence of Bifidobacterium moukalabense DSM 27321 Highlights the Close Phylogenetic Relatedness with the Bifidobacterium dentium Taxon.</title>
        <authorList>
            <person name="Lugli G.A."/>
            <person name="Duranti S."/>
            <person name="Milani C."/>
            <person name="Turroni F."/>
            <person name="Viappiani A."/>
            <person name="Mangifesta M."/>
            <person name="van Sinderen D."/>
            <person name="Ventura M."/>
        </authorList>
    </citation>
    <scope>NUCLEOTIDE SEQUENCE [LARGE SCALE GENOMIC DNA]</scope>
    <source>
        <strain evidence="7 8">DSM 27321</strain>
    </source>
</reference>
<dbReference type="PATRIC" id="fig|1435051.3.peg.1491"/>
<feature type="transmembrane region" description="Helical" evidence="5">
    <location>
        <begin position="269"/>
        <end position="289"/>
    </location>
</feature>
<keyword evidence="7" id="KW-0813">Transport</keyword>
<protein>
    <submittedName>
        <fullName evidence="7">Sugar transporter</fullName>
    </submittedName>
</protein>
<keyword evidence="8" id="KW-1185">Reference proteome</keyword>
<evidence type="ECO:0000256" key="3">
    <source>
        <dbReference type="ARBA" id="ARBA00022989"/>
    </source>
</evidence>
<evidence type="ECO:0000259" key="6">
    <source>
        <dbReference type="PROSITE" id="PS50850"/>
    </source>
</evidence>
<feature type="transmembrane region" description="Helical" evidence="5">
    <location>
        <begin position="391"/>
        <end position="413"/>
    </location>
</feature>
<evidence type="ECO:0000313" key="8">
    <source>
        <dbReference type="Proteomes" id="UP000019155"/>
    </source>
</evidence>
<dbReference type="RefSeq" id="WP_051428943.1">
    <property type="nucleotide sequence ID" value="NZ_AZMV01000007.1"/>
</dbReference>